<protein>
    <recommendedName>
        <fullName evidence="6">ABC transporter permease</fullName>
    </recommendedName>
</protein>
<proteinExistence type="predicted"/>
<keyword evidence="5" id="KW-1185">Reference proteome</keyword>
<feature type="transmembrane region" description="Helical" evidence="1">
    <location>
        <begin position="160"/>
        <end position="183"/>
    </location>
</feature>
<evidence type="ECO:0000313" key="5">
    <source>
        <dbReference type="Proteomes" id="UP001432190"/>
    </source>
</evidence>
<dbReference type="AlphaFoldDB" id="A0A420EWG2"/>
<sequence>MTALLRLRLAGFLRTGRAVAPLLAGLVVLGTLYGGGRAQAGEAYGVSAVVLFPVLAWQTKVLLDAEPDGQRRLAQVTVGARRERIAGLLAAVVAALGTVAVALVFPWLVGGVTGPVEPGDRSIAVGLLLGLWAHLLAVPPAVLLGALASRACTGSAGYGVAVLALGGVGAVVLGLSGSAVPWLAPPIMATARATAGALPATTAALLTVWAMAWSAVALAGYVWWRRSRM</sequence>
<keyword evidence="1" id="KW-0472">Membrane</keyword>
<dbReference type="OrthoDB" id="3827914at2"/>
<organism evidence="2 4">
    <name type="scientific">Micromonospora globbae</name>
    <dbReference type="NCBI Taxonomy" id="1894969"/>
    <lineage>
        <taxon>Bacteria</taxon>
        <taxon>Bacillati</taxon>
        <taxon>Actinomycetota</taxon>
        <taxon>Actinomycetes</taxon>
        <taxon>Micromonosporales</taxon>
        <taxon>Micromonosporaceae</taxon>
        <taxon>Micromonospora</taxon>
    </lineage>
</organism>
<dbReference type="RefSeq" id="WP_120330669.1">
    <property type="nucleotide sequence ID" value="NZ_CP108084.1"/>
</dbReference>
<dbReference type="EMBL" id="CP108084">
    <property type="protein sequence ID" value="WUP49476.1"/>
    <property type="molecule type" value="Genomic_DNA"/>
</dbReference>
<evidence type="ECO:0000256" key="1">
    <source>
        <dbReference type="SAM" id="Phobius"/>
    </source>
</evidence>
<dbReference type="Proteomes" id="UP001432190">
    <property type="component" value="Chromosome"/>
</dbReference>
<feature type="transmembrane region" description="Helical" evidence="1">
    <location>
        <begin position="129"/>
        <end position="148"/>
    </location>
</feature>
<keyword evidence="1" id="KW-0812">Transmembrane</keyword>
<name>A0A420EWG2_9ACTN</name>
<evidence type="ECO:0008006" key="6">
    <source>
        <dbReference type="Google" id="ProtNLM"/>
    </source>
</evidence>
<feature type="transmembrane region" description="Helical" evidence="1">
    <location>
        <begin position="203"/>
        <end position="224"/>
    </location>
</feature>
<evidence type="ECO:0000313" key="4">
    <source>
        <dbReference type="Proteomes" id="UP000285744"/>
    </source>
</evidence>
<reference evidence="2 4" key="1">
    <citation type="journal article" date="2018" name="Int. J. Syst. Evol. Microbiol.">
        <title>Micromonospora globbae sp. nov., an endophytic actinomycete isolated from roots of Globba winitii C. H. Wright.</title>
        <authorList>
            <person name="Kuncharoen N."/>
            <person name="Pittayakhajonwut P."/>
            <person name="Tanasupawat S."/>
        </authorList>
    </citation>
    <scope>NUCLEOTIDE SEQUENCE [LARGE SCALE GENOMIC DNA]</scope>
    <source>
        <strain evidence="2 4">WPS1-2</strain>
    </source>
</reference>
<dbReference type="Proteomes" id="UP000285744">
    <property type="component" value="Unassembled WGS sequence"/>
</dbReference>
<keyword evidence="1" id="KW-1133">Transmembrane helix</keyword>
<evidence type="ECO:0000313" key="2">
    <source>
        <dbReference type="EMBL" id="RKF25058.1"/>
    </source>
</evidence>
<feature type="transmembrane region" description="Helical" evidence="1">
    <location>
        <begin position="84"/>
        <end position="109"/>
    </location>
</feature>
<evidence type="ECO:0000313" key="3">
    <source>
        <dbReference type="EMBL" id="WUP49476.1"/>
    </source>
</evidence>
<reference evidence="3" key="2">
    <citation type="submission" date="2022-10" db="EMBL/GenBank/DDBJ databases">
        <title>The complete genomes of actinobacterial strains from the NBC collection.</title>
        <authorList>
            <person name="Joergensen T.S."/>
            <person name="Alvarez Arevalo M."/>
            <person name="Sterndorff E.B."/>
            <person name="Faurdal D."/>
            <person name="Vuksanovic O."/>
            <person name="Mourched A.-S."/>
            <person name="Charusanti P."/>
            <person name="Shaw S."/>
            <person name="Blin K."/>
            <person name="Weber T."/>
        </authorList>
    </citation>
    <scope>NUCLEOTIDE SEQUENCE</scope>
    <source>
        <strain evidence="3">NBC_00256</strain>
    </source>
</reference>
<accession>A0A420EWG2</accession>
<dbReference type="EMBL" id="RAQQ01000018">
    <property type="protein sequence ID" value="RKF25058.1"/>
    <property type="molecule type" value="Genomic_DNA"/>
</dbReference>
<gene>
    <name evidence="2" type="ORF">D7I43_23205</name>
    <name evidence="3" type="ORF">OG994_28705</name>
</gene>